<feature type="region of interest" description="Disordered" evidence="2">
    <location>
        <begin position="843"/>
        <end position="897"/>
    </location>
</feature>
<feature type="coiled-coil region" evidence="1">
    <location>
        <begin position="1130"/>
        <end position="1157"/>
    </location>
</feature>
<evidence type="ECO:0000313" key="5">
    <source>
        <dbReference type="Proteomes" id="UP000187148"/>
    </source>
</evidence>
<name>A0A807LLM2_9ENTR</name>
<evidence type="ECO:0000259" key="3">
    <source>
        <dbReference type="Pfam" id="PF15645"/>
    </source>
</evidence>
<organism evidence="4 5">
    <name type="scientific">Kosakonia cowanii JCM 10956 = DSM 18146</name>
    <dbReference type="NCBI Taxonomy" id="1300165"/>
    <lineage>
        <taxon>Bacteria</taxon>
        <taxon>Pseudomonadati</taxon>
        <taxon>Pseudomonadota</taxon>
        <taxon>Gammaproteobacteria</taxon>
        <taxon>Enterobacterales</taxon>
        <taxon>Enterobacteriaceae</taxon>
        <taxon>Kosakonia</taxon>
    </lineage>
</organism>
<dbReference type="Proteomes" id="UP000187148">
    <property type="component" value="Chromosome"/>
</dbReference>
<keyword evidence="5" id="KW-1185">Reference proteome</keyword>
<evidence type="ECO:0000256" key="1">
    <source>
        <dbReference type="SAM" id="Coils"/>
    </source>
</evidence>
<sequence>MSSHEALSKTVHILFTDDEKASFSSAVKKAEDGEALFCEEMIDVAIDIPSRDLHGVSSECLSRQTEEAQHLKARLLETLSRKMPHLIEKRHRGYNRHEPDAADIQRIQEKVRAVQGTTVPERLLAPAHHFLDTLLLLQQSHHPAANEIDPYAFDLMYAISDALDAVTAAEKVEHLEWDAQVAATADAYRHNLIAALPQELTQPQQAEELLLSASNASCVEYQRFAQLKQSLMAETRLTRQRLAEYLQQQANVIQSNARDARLFAMKMLLRQGDRVTLGSAEQLADWMQEYLVFAYPMPGVDGALQGNPQVSERKAGEDHEPDDIRLVRHILHIGKMFGSLAARLKQVQKRVAPDDEKKAADKLWHRAGCRVRNLTQLAKQAGAGPHNTLTRVSAREKPLRQPPSSETLNRVVRDSALLLLDAIQQTERRIKQIPAAAGRVADAVEQYLQMTESRAGDEVLPALNHLLTQEVEAEATRWHSVAHHAQQQLEALIDPLAKRTKDEWADLFRSAQFEALRDAGRGEGIEKLDKILRQTAGRLSQLALQIQRAVVRLAKLGHSGRIELNHHIAQWLVALMRMKAGVKNSVVEITGRALGSFSHSGMLVRGISDWATALRQEYLRDVHPQNKTEAAILFDRTVLELINDSRSQLAKKADPQAEGFISRLKLALQLAAEDTTAYPPTPEAILAGSRSLPEDLQRWAESKVIGGALSAILREGFSLTIGPCSLPVRVVLREGQTGVNSSLRDRIINKALSPIAFRLTMSLSPTRDISVAAAPLYKQQGEITKQIVSLPQALAWKAGFVGTGAGVNTALRRCIEQALVREVENFMAEAAIQGELAAKPAAPFAETDENLPPRRKKRAAGYPQEPSAKDFDLAPERETAPDLQHESEVKEEPGNKGATAALLSDVRGWNVRGAYNLALTGVHREGGIYHADDGHLYIYLAGRFWPCKKLSADLYGVFVSAWGMKKVVIISDVNGYWDYADQTDVEKFNAFLAIQKNIAESNLDSAAKKRIDASLSADNFISWGGLIKRIINIINREFYNLYLHPDNENLIAIMMLRKMILDTQSVADGILKGRAYESTNLFWNQQLLSHYWEAFNVDITDVSILATARYARILADDALAKYNKLNKKFFEKEKKRLAKINASIADLKNKIWEAENNPREYISASLAMAFYVRYSQDFTTELKKKEGERSVVQSIVNRVQKKIDSYRQLIQAYKEKYQRYEEGMALGDKTFTQRLRLQHDTSDIITAAKEAVAELALKEVKLRQSLRFGDGEWDSEQIDTLRIARATVRTILVQQQTYVELVETLETINITIPAARENYADIVWANNVTDEIYPKIFAGEENAAARDLLPAMLHWLQKNKKSVSHLKNLRAQEIIDTYAKSRHELNPLMIEKDIPEGYTSLSTMLGREYFSSKWYYNQQFIEYKRKYSSYEASERVKELLIVSGLSVDEITAPVKKSIRLDVRKKNNVKNVHAGELLFIQLKDNNWVFFSIFPNATFSRRFTEAQMHSNPWLNAIANLVPQRVHSHGLESVFTEAFFKKQFGHANEKIYWDGTRRAAKEKEAFINNILYKTEYPNPFAHAHFGGTEYSVYKHEEQLHHSLVVTLNISMKNALDRSANKLKSDLYKPSALHRIACIFIPFYSDIYGSVTDGEYQPDGFALIADIFAVVCVAAQLGAKIGALINNAKGIATIAREGVARGLTGKSLYKYMIREMGEQGVINAIELGKISASAIFDLVDALMLRDLSSYIMSKIRADMIFHNIVPGKSAAATVGKEFIRLDVTLKDMHKQTLRGGEVYVSISPKTRLRVYYIETANGIAEVRWSPTTKAWRTVDPKDPSNPGQIMHPEKNKWVVTSVAKGTSIQPEMGIQRLRTNLPDEKIPFNTQHAKETEGVDAQALLEELYRRNSIKLAMTNPAERSKYVMASVGNYMIEKGFENIRYRGMAVFVDSVDQMPANHFVVIGAKNNRDYVFDLSAGAFSRKYDEFNGPVILPEELWAQKYANINGASLIKYADYKSRVKADEIFGAYSEYTHHGPQAVIPNAKVLRRPEWYYPDSVAADNSAEVVTTAALWHGAGNELMSSVHRSQRRTVTTDNAADYAVDLLENSELLNKETANLLRQCIKHVEEGGRAITEATGLLDTPRLITSQDDLLCVDKGEMLFFFRTNAAVQATSTHPVHVMVSVGNGRFAGINNNTLDQALSNDPRILLAEQLGDFTGTQAKRNADGEKMQIFAARPTGLLLADKPALRDLASTLPADTDSISGLTDLLAQCGKLSPEQAQGLARALQPVINNPAPVYGQMGAIEDVLTSPVRIKKEAEMMAVPQGYLVTFMRMGKSNAGHVMYSLGNGEFIIINPAKLDASLADKSTIIHARDIPAEVWRYNVISAGGIALKKMRVSALLGEGGAFSVEGSTLSIKAMGGPGAVNSMDAQELADTIRGLARSENFAVDLSRISEIKFYSHFGAFGRLPAGKALAWLLNKKVTAYPVFYSPKLQGKEALLSEAKSFLPEDLSADELALLANQQSRSHEFWQHTRSLFGDKGATESVEMSNDLKELLLKVADYVRGKISIDDFLDGMPNFTNGLLIMKVGLNLLYNHEEIDFDGYVSLSCDVLGASRFGVELIIQFIDK</sequence>
<evidence type="ECO:0000256" key="2">
    <source>
        <dbReference type="SAM" id="MobiDB-lite"/>
    </source>
</evidence>
<feature type="coiled-coil region" evidence="1">
    <location>
        <begin position="1196"/>
        <end position="1223"/>
    </location>
</feature>
<dbReference type="RefSeq" id="WP_076770096.1">
    <property type="nucleotide sequence ID" value="NZ_CP019445.1"/>
</dbReference>
<dbReference type="KEGG" id="kco:BWI95_19655"/>
<feature type="compositionally biased region" description="Basic and acidic residues" evidence="2">
    <location>
        <begin position="867"/>
        <end position="894"/>
    </location>
</feature>
<keyword evidence="1" id="KW-0175">Coiled coil</keyword>
<dbReference type="InterPro" id="IPR028907">
    <property type="entry name" value="Tox-PLDMTX_dom"/>
</dbReference>
<evidence type="ECO:0000313" key="4">
    <source>
        <dbReference type="EMBL" id="APZ07103.1"/>
    </source>
</evidence>
<reference evidence="4 5" key="1">
    <citation type="submission" date="2017-01" db="EMBL/GenBank/DDBJ databases">
        <authorList>
            <person name="Cao J.-M."/>
        </authorList>
    </citation>
    <scope>NUCLEOTIDE SEQUENCE [LARGE SCALE GENOMIC DNA]</scope>
    <source>
        <strain evidence="4 5">888-76</strain>
    </source>
</reference>
<protein>
    <recommendedName>
        <fullName evidence="3">Tox-PLDMTX domain-containing protein</fullName>
    </recommendedName>
</protein>
<dbReference type="Pfam" id="PF15645">
    <property type="entry name" value="Tox-PLDMTX"/>
    <property type="match status" value="1"/>
</dbReference>
<accession>A0A807LLM2</accession>
<proteinExistence type="predicted"/>
<dbReference type="EMBL" id="CP019445">
    <property type="protein sequence ID" value="APZ07103.1"/>
    <property type="molecule type" value="Genomic_DNA"/>
</dbReference>
<dbReference type="Gene3D" id="3.10.670.10">
    <property type="entry name" value="Secreted effector protein ssei"/>
    <property type="match status" value="1"/>
</dbReference>
<gene>
    <name evidence="4" type="ORF">BWI95_19655</name>
</gene>
<feature type="region of interest" description="Disordered" evidence="2">
    <location>
        <begin position="379"/>
        <end position="406"/>
    </location>
</feature>
<feature type="domain" description="Tox-PLDMTX" evidence="3">
    <location>
        <begin position="1912"/>
        <end position="2049"/>
    </location>
</feature>